<name>A0A6M8FGR6_9GAMM</name>
<protein>
    <submittedName>
        <fullName evidence="2">Uncharacterized protein</fullName>
    </submittedName>
</protein>
<feature type="transmembrane region" description="Helical" evidence="1">
    <location>
        <begin position="159"/>
        <end position="179"/>
    </location>
</feature>
<dbReference type="AlphaFoldDB" id="A0A6M8FGR6"/>
<sequence length="604" mass="66978">MVVLIAGCFAVLSWLSSFIGRLVRLAPLQVLVSMLVSLCSQLFQILAFLLPLKVMILLGSSGVPSYFPQLLVGVERERLILLLAAIAVLLYLMHLLMDFIGAALARAGSERLIQQPQEGEELSRQRKIAQSFYQGVITVATGSVFALGVLVFLGVFNALLLVVVLGYFLAVFLIGALVLRWVPALLEKVVTQFSRVVDMLSACGFLLVFGVLVECFLYGDTEGLWLGILTLLLCRQMFSRMAMALKNIERLYGHRERALRVLGGLHVQDEFDDELSGDLLEGADEPPGLLDGDDGALVERRSAPGTPPFWNMVDPAHCSAWIREVLATAGVSNHKPLIEQLDAGRRGELALHLTCGGAGQRAEYFLLKMFNRKEAKRVSRAAALLAPYPGEAAVRLRAVIERDGFAAHLYEWAEQARQPEDVQVLYVCREQAFIESCTWSVPELLFGGHQSGSLVSRCNPALWARCKAFSRWLDADTRQLVDELAAAPLRLQSALGALPLRLYNPDIILDNIYVLAGDPRALRWENWTLEPIGSGWPLELGLERLDQRFALLSESSDELRSLSLFQVRLAALAFAFEERCARWAYLDAFALLGKLRDTLDALDR</sequence>
<dbReference type="KEGG" id="pcam:HNE05_19490"/>
<keyword evidence="3" id="KW-1185">Reference proteome</keyword>
<feature type="transmembrane region" description="Helical" evidence="1">
    <location>
        <begin position="132"/>
        <end position="153"/>
    </location>
</feature>
<feature type="transmembrane region" description="Helical" evidence="1">
    <location>
        <begin position="56"/>
        <end position="74"/>
    </location>
</feature>
<accession>A0A6M8FGR6</accession>
<evidence type="ECO:0000313" key="2">
    <source>
        <dbReference type="EMBL" id="QKE65453.1"/>
    </source>
</evidence>
<feature type="transmembrane region" description="Helical" evidence="1">
    <location>
        <begin position="225"/>
        <end position="245"/>
    </location>
</feature>
<dbReference type="Proteomes" id="UP000501379">
    <property type="component" value="Chromosome"/>
</dbReference>
<evidence type="ECO:0000313" key="3">
    <source>
        <dbReference type="Proteomes" id="UP000501379"/>
    </source>
</evidence>
<dbReference type="RefSeq" id="WP_173211359.1">
    <property type="nucleotide sequence ID" value="NZ_CP053697.2"/>
</dbReference>
<gene>
    <name evidence="2" type="ORF">HNE05_19490</name>
</gene>
<feature type="transmembrane region" description="Helical" evidence="1">
    <location>
        <begin position="80"/>
        <end position="105"/>
    </location>
</feature>
<dbReference type="EMBL" id="CP053697">
    <property type="protein sequence ID" value="QKE65453.1"/>
    <property type="molecule type" value="Genomic_DNA"/>
</dbReference>
<keyword evidence="1" id="KW-0472">Membrane</keyword>
<reference evidence="2" key="1">
    <citation type="submission" date="2020-07" db="EMBL/GenBank/DDBJ databases">
        <title>Nitrate ammonifying Pseudomonas campi sp. nov. isolated from German agricultural grassland.</title>
        <authorList>
            <person name="Timsy T."/>
            <person name="Ulrich A."/>
            <person name="Spanner T."/>
            <person name="Foesel B."/>
            <person name="Kolb S."/>
            <person name="Horn M.A."/>
            <person name="Behrendt U."/>
        </authorList>
    </citation>
    <scope>NUCLEOTIDE SEQUENCE</scope>
    <source>
        <strain evidence="2">S1-A32-2</strain>
    </source>
</reference>
<feature type="transmembrane region" description="Helical" evidence="1">
    <location>
        <begin position="199"/>
        <end position="219"/>
    </location>
</feature>
<proteinExistence type="predicted"/>
<evidence type="ECO:0000256" key="1">
    <source>
        <dbReference type="SAM" id="Phobius"/>
    </source>
</evidence>
<keyword evidence="1" id="KW-0812">Transmembrane</keyword>
<organism evidence="2 3">
    <name type="scientific">Aquipseudomonas campi</name>
    <dbReference type="NCBI Taxonomy" id="2731681"/>
    <lineage>
        <taxon>Bacteria</taxon>
        <taxon>Pseudomonadati</taxon>
        <taxon>Pseudomonadota</taxon>
        <taxon>Gammaproteobacteria</taxon>
        <taxon>Pseudomonadales</taxon>
        <taxon>Pseudomonadaceae</taxon>
        <taxon>Aquipseudomonas</taxon>
    </lineage>
</organism>
<keyword evidence="1" id="KW-1133">Transmembrane helix</keyword>